<keyword evidence="6" id="KW-0503">Monooxygenase</keyword>
<evidence type="ECO:0000256" key="5">
    <source>
        <dbReference type="PIRSR" id="PIRSR602403-1"/>
    </source>
</evidence>
<evidence type="ECO:0000313" key="8">
    <source>
        <dbReference type="EMBL" id="KAL3784618.1"/>
    </source>
</evidence>
<evidence type="ECO:0000256" key="4">
    <source>
        <dbReference type="ARBA" id="ARBA00023004"/>
    </source>
</evidence>
<gene>
    <name evidence="8" type="ORF">HJC23_007074</name>
</gene>
<dbReference type="Pfam" id="PF00067">
    <property type="entry name" value="p450"/>
    <property type="match status" value="1"/>
</dbReference>
<dbReference type="InterPro" id="IPR002403">
    <property type="entry name" value="Cyt_P450_E_grp-IV"/>
</dbReference>
<dbReference type="SUPFAM" id="SSF48264">
    <property type="entry name" value="Cytochrome P450"/>
    <property type="match status" value="1"/>
</dbReference>
<comment type="caution">
    <text evidence="8">The sequence shown here is derived from an EMBL/GenBank/DDBJ whole genome shotgun (WGS) entry which is preliminary data.</text>
</comment>
<keyword evidence="7" id="KW-0812">Transmembrane</keyword>
<evidence type="ECO:0000313" key="9">
    <source>
        <dbReference type="Proteomes" id="UP001516023"/>
    </source>
</evidence>
<dbReference type="InterPro" id="IPR001128">
    <property type="entry name" value="Cyt_P450"/>
</dbReference>
<dbReference type="Gene3D" id="1.10.630.10">
    <property type="entry name" value="Cytochrome P450"/>
    <property type="match status" value="1"/>
</dbReference>
<organism evidence="8 9">
    <name type="scientific">Cyclotella cryptica</name>
    <dbReference type="NCBI Taxonomy" id="29204"/>
    <lineage>
        <taxon>Eukaryota</taxon>
        <taxon>Sar</taxon>
        <taxon>Stramenopiles</taxon>
        <taxon>Ochrophyta</taxon>
        <taxon>Bacillariophyta</taxon>
        <taxon>Coscinodiscophyceae</taxon>
        <taxon>Thalassiosirophycidae</taxon>
        <taxon>Stephanodiscales</taxon>
        <taxon>Stephanodiscaceae</taxon>
        <taxon>Cyclotella</taxon>
    </lineage>
</organism>
<proteinExistence type="inferred from homology"/>
<dbReference type="PROSITE" id="PS00086">
    <property type="entry name" value="CYTOCHROME_P450"/>
    <property type="match status" value="1"/>
</dbReference>
<sequence>MKTSSKSNIKLPTTMTVPGAARTTPFGFGNTAEGPSDSLLLSLTCLAALSLFFAFFVLRPRTKGGKNGPPVVTSSPVCGLPVIGTIVEFGKSPVKMVQRCYEEYGPVFTVPFFHKRLTFLIGPEAQEPFFKHNDDVLSQNEVYGFMKPVFGPGIVYDASKKNRQVQFQSMANGLRTARLKGYTAKIERETRQYLESWGDSGELDLFHALSELTILTASRCLHGDDVREKLFKEVSELYHDLDQGLTPLTVFFPNAPTKAHMKRNAARAKMVDLFSKVIKNRRENPDVQHSDGTDILSIFMDVKYKDGSAITDEQVTGLLIALLFAGQHTSCITSTWTSLFILNNPEITKRIVAEQEAAFASDPNAPVDYKLVNEDMPLLHNSMKEALRLCPPLILLIRYALQDVKVSAGGKNYTIPKGDMVLISPSVGMRIPEVFKEPNLFDPDRFGPGREEDKSSPFAYMGFGGGMHSCMGQNFAFVQVKTILSVLFREFEMEMVSDKMPEIDYAAMVVGPKGDCRVRYKRRQQKKQEYMCVGLI</sequence>
<comment type="similarity">
    <text evidence="1 6">Belongs to the cytochrome P450 family.</text>
</comment>
<evidence type="ECO:0000256" key="1">
    <source>
        <dbReference type="ARBA" id="ARBA00010617"/>
    </source>
</evidence>
<dbReference type="GO" id="GO:0046872">
    <property type="term" value="F:metal ion binding"/>
    <property type="evidence" value="ECO:0007669"/>
    <property type="project" value="UniProtKB-KW"/>
</dbReference>
<feature type="transmembrane region" description="Helical" evidence="7">
    <location>
        <begin position="39"/>
        <end position="58"/>
    </location>
</feature>
<reference evidence="8 9" key="1">
    <citation type="journal article" date="2020" name="G3 (Bethesda)">
        <title>Improved Reference Genome for Cyclotella cryptica CCMP332, a Model for Cell Wall Morphogenesis, Salinity Adaptation, and Lipid Production in Diatoms (Bacillariophyta).</title>
        <authorList>
            <person name="Roberts W.R."/>
            <person name="Downey K.M."/>
            <person name="Ruck E.C."/>
            <person name="Traller J.C."/>
            <person name="Alverson A.J."/>
        </authorList>
    </citation>
    <scope>NUCLEOTIDE SEQUENCE [LARGE SCALE GENOMIC DNA]</scope>
    <source>
        <strain evidence="8 9">CCMP332</strain>
    </source>
</reference>
<dbReference type="InterPro" id="IPR050529">
    <property type="entry name" value="CYP450_sterol_14alpha_dmase"/>
</dbReference>
<keyword evidence="9" id="KW-1185">Reference proteome</keyword>
<keyword evidence="6" id="KW-0560">Oxidoreductase</keyword>
<evidence type="ECO:0000256" key="3">
    <source>
        <dbReference type="ARBA" id="ARBA00022723"/>
    </source>
</evidence>
<name>A0ABD3P941_9STRA</name>
<dbReference type="PANTHER" id="PTHR24304:SF2">
    <property type="entry name" value="24-HYDROXYCHOLESTEROL 7-ALPHA-HYDROXYLASE"/>
    <property type="match status" value="1"/>
</dbReference>
<comment type="cofactor">
    <cofactor evidence="5">
        <name>heme</name>
        <dbReference type="ChEBI" id="CHEBI:30413"/>
    </cofactor>
</comment>
<dbReference type="InterPro" id="IPR036396">
    <property type="entry name" value="Cyt_P450_sf"/>
</dbReference>
<evidence type="ECO:0000256" key="7">
    <source>
        <dbReference type="SAM" id="Phobius"/>
    </source>
</evidence>
<feature type="binding site" description="axial binding residue" evidence="5">
    <location>
        <position position="470"/>
    </location>
    <ligand>
        <name>heme</name>
        <dbReference type="ChEBI" id="CHEBI:30413"/>
    </ligand>
    <ligandPart>
        <name>Fe</name>
        <dbReference type="ChEBI" id="CHEBI:18248"/>
    </ligandPart>
</feature>
<protein>
    <submittedName>
        <fullName evidence="8">Uncharacterized protein</fullName>
    </submittedName>
</protein>
<evidence type="ECO:0000256" key="2">
    <source>
        <dbReference type="ARBA" id="ARBA00022617"/>
    </source>
</evidence>
<keyword evidence="4 5" id="KW-0408">Iron</keyword>
<dbReference type="CDD" id="cd11042">
    <property type="entry name" value="CYP51-like"/>
    <property type="match status" value="1"/>
</dbReference>
<evidence type="ECO:0000256" key="6">
    <source>
        <dbReference type="RuleBase" id="RU000461"/>
    </source>
</evidence>
<dbReference type="PRINTS" id="PR00465">
    <property type="entry name" value="EP450IV"/>
</dbReference>
<keyword evidence="2 5" id="KW-0349">Heme</keyword>
<dbReference type="InterPro" id="IPR017972">
    <property type="entry name" value="Cyt_P450_CS"/>
</dbReference>
<keyword evidence="7" id="KW-0472">Membrane</keyword>
<dbReference type="AlphaFoldDB" id="A0ABD3P941"/>
<dbReference type="Proteomes" id="UP001516023">
    <property type="component" value="Unassembled WGS sequence"/>
</dbReference>
<dbReference type="GO" id="GO:0004497">
    <property type="term" value="F:monooxygenase activity"/>
    <property type="evidence" value="ECO:0007669"/>
    <property type="project" value="UniProtKB-KW"/>
</dbReference>
<dbReference type="PANTHER" id="PTHR24304">
    <property type="entry name" value="CYTOCHROME P450 FAMILY 7"/>
    <property type="match status" value="1"/>
</dbReference>
<keyword evidence="3 5" id="KW-0479">Metal-binding</keyword>
<keyword evidence="7" id="KW-1133">Transmembrane helix</keyword>
<dbReference type="EMBL" id="JABMIG020000232">
    <property type="protein sequence ID" value="KAL3784618.1"/>
    <property type="molecule type" value="Genomic_DNA"/>
</dbReference>
<accession>A0ABD3P941</accession>